<evidence type="ECO:0000259" key="6">
    <source>
        <dbReference type="Pfam" id="PF07669"/>
    </source>
</evidence>
<gene>
    <name evidence="7" type="ORF">AC529_01870</name>
</gene>
<protein>
    <recommendedName>
        <fullName evidence="1">site-specific DNA-methyltransferase (adenine-specific)</fullName>
        <ecNumber evidence="1">2.1.1.72</ecNumber>
    </recommendedName>
</protein>
<keyword evidence="8" id="KW-1185">Reference proteome</keyword>
<dbReference type="PRINTS" id="PR00507">
    <property type="entry name" value="N12N6MTFRASE"/>
</dbReference>
<keyword evidence="2" id="KW-0489">Methyltransferase</keyword>
<dbReference type="InterPro" id="IPR011639">
    <property type="entry name" value="MethylTrfase_TaqI-like_dom"/>
</dbReference>
<dbReference type="PATRIC" id="fig|665004.4.peg.322"/>
<comment type="catalytic activity">
    <reaction evidence="5">
        <text>a 2'-deoxyadenosine in DNA + S-adenosyl-L-methionine = an N(6)-methyl-2'-deoxyadenosine in DNA + S-adenosyl-L-homocysteine + H(+)</text>
        <dbReference type="Rhea" id="RHEA:15197"/>
        <dbReference type="Rhea" id="RHEA-COMP:12418"/>
        <dbReference type="Rhea" id="RHEA-COMP:12419"/>
        <dbReference type="ChEBI" id="CHEBI:15378"/>
        <dbReference type="ChEBI" id="CHEBI:57856"/>
        <dbReference type="ChEBI" id="CHEBI:59789"/>
        <dbReference type="ChEBI" id="CHEBI:90615"/>
        <dbReference type="ChEBI" id="CHEBI:90616"/>
        <dbReference type="EC" id="2.1.1.72"/>
    </reaction>
</comment>
<dbReference type="InterPro" id="IPR050953">
    <property type="entry name" value="N4_N6_ade-DNA_methylase"/>
</dbReference>
<dbReference type="STRING" id="665004.AC529_01870"/>
<organism evidence="7 8">
    <name type="scientific">Thermobifida cellulosilytica TB100</name>
    <dbReference type="NCBI Taxonomy" id="665004"/>
    <lineage>
        <taxon>Bacteria</taxon>
        <taxon>Bacillati</taxon>
        <taxon>Actinomycetota</taxon>
        <taxon>Actinomycetes</taxon>
        <taxon>Streptosporangiales</taxon>
        <taxon>Nocardiopsidaceae</taxon>
        <taxon>Thermobifida</taxon>
    </lineage>
</organism>
<dbReference type="EMBL" id="LGEM01000011">
    <property type="protein sequence ID" value="KUP98384.1"/>
    <property type="molecule type" value="Genomic_DNA"/>
</dbReference>
<evidence type="ECO:0000256" key="2">
    <source>
        <dbReference type="ARBA" id="ARBA00022603"/>
    </source>
</evidence>
<dbReference type="RefSeq" id="WP_068754376.1">
    <property type="nucleotide sequence ID" value="NZ_KQ950180.1"/>
</dbReference>
<dbReference type="GO" id="GO:0004519">
    <property type="term" value="F:endonuclease activity"/>
    <property type="evidence" value="ECO:0007669"/>
    <property type="project" value="UniProtKB-KW"/>
</dbReference>
<keyword evidence="7" id="KW-0255">Endonuclease</keyword>
<feature type="domain" description="Type II methyltransferase M.TaqI-like" evidence="6">
    <location>
        <begin position="574"/>
        <end position="820"/>
    </location>
</feature>
<evidence type="ECO:0000256" key="1">
    <source>
        <dbReference type="ARBA" id="ARBA00011900"/>
    </source>
</evidence>
<dbReference type="Gene3D" id="3.40.50.150">
    <property type="entry name" value="Vaccinia Virus protein VP39"/>
    <property type="match status" value="2"/>
</dbReference>
<dbReference type="SUPFAM" id="SSF53335">
    <property type="entry name" value="S-adenosyl-L-methionine-dependent methyltransferases"/>
    <property type="match status" value="1"/>
</dbReference>
<keyword evidence="3" id="KW-0808">Transferase</keyword>
<evidence type="ECO:0000313" key="7">
    <source>
        <dbReference type="EMBL" id="KUP98384.1"/>
    </source>
</evidence>
<dbReference type="PANTHER" id="PTHR33841">
    <property type="entry name" value="DNA METHYLTRANSFERASE YEEA-RELATED"/>
    <property type="match status" value="1"/>
</dbReference>
<accession>A0A147KM52</accession>
<sequence>MTTTAATAAAATPRGYSSVRVVGSLLTADLIGRIGSGDPQLKGLRSEDYGLVPGRRLGEAASRRWEELLGVYRAFQQQLAKAGPDESLVTLTRERWLLPLFDALGFGRLQYRRGGLTAEGRTFPVSHLWHNVPVHLVAWGRDLDKKRGGNGSAGGDRAPQSMLQDFLNSSEAHLWGIVSNGQKLRLLRDAASLAEAAFVEFDLESMFDGELYSDFVLLFALAHASRFEPHTPEAEEEDEGRAPAKASVADCWIERWRVEGDRTGIRFRDKLRDGLQAALEELGTGFLEANEELREKLRAGEVSRHDLRDELLRLAYQVLFLFVAEDKGVLLDPDADETARERYRVYFSTQRLRRIALERVGDRHDDLWRTLLIVLDALGSDEGRKELALPALGGLYFTAEALGDGGARPELLRGGGITLSNRRLLAAVRHLTRVKDESGRWQQVDYQHLDAEELGSVYESLLELIPYVDSANRAFELRSAAGNDRKTTGSYYTPSSLVETLLDSALNPVIERYSERGVPDDLLKITVCDPACGSGHFLVAAARRIARAYAVLEAGDEEPTPDAITRAMPKVVRHCIYGVDLNPLAVELTKVSLWLASLEPGKPLAFLDAHVKVGNALLGATPKLLDGGIPDGAFKALEGDDKKFVGVLKKQNKQERQTGQISVLAAGEGFSSNVELAERARRINRTAKPGLAGIREQARQWRELEASPEKQRRKRVADAWCAAFVWPKRPDAPAAITTETVRQLEEAGGTLTPEQTRQLDNLVKSYHFFHWHLEFPEVFPGIDEDAEDYNPDTGWQGGFTCVLGNPPWERVKLQEKEFFESRAPEIAKAPNKAKREALIKQLGETEEGAYLLREFQEAKHRSEGISLFLRESGKYPLNGRGDVNTYSVFTEHGRELLHPRGRLGIIVPTGIVTDATTQHFFKDVVKRRVLATVYDFENRSKIFPAVDSRVKFTLLTLAGRAANVERAEFAFFLHSTAELSDPEKVFTLSAEEILKLNPNTGTCPVFRSRRDADITLKIYDKAPVLIKRGEEEENPWGVSFMRMFDMSNDSDLFKTREDLEADGWRLEGNVFVRGEERMLRLYEGRMGHQFNHRFTSIEHDEVKISEEQLLSAETVAWPEYWVSEKETTNRLSRRKFHCKSGLLGHRRVARDTDERTVISAIIPWGAASYGWIITSGPDACDLATLSAIYNSLPYDYLLRNSLSQPSIPQGTSEQIAVPTKESINNFTDFALSDRKWIVSRVLELVYTAWDLELFARDLGDSMPPFIWNSERRFLIRCEMDAAFFHLYGIERNDVGFIIDSFRTFRNNDPERFYRTKDTILDIYDAMVKAIETGEPYQTVLDPPPGEGPRHPARD</sequence>
<evidence type="ECO:0000256" key="3">
    <source>
        <dbReference type="ARBA" id="ARBA00022679"/>
    </source>
</evidence>
<evidence type="ECO:0000256" key="5">
    <source>
        <dbReference type="ARBA" id="ARBA00047942"/>
    </source>
</evidence>
<dbReference type="GO" id="GO:0009007">
    <property type="term" value="F:site-specific DNA-methyltransferase (adenine-specific) activity"/>
    <property type="evidence" value="ECO:0007669"/>
    <property type="project" value="UniProtKB-EC"/>
</dbReference>
<dbReference type="Proteomes" id="UP000074382">
    <property type="component" value="Unassembled WGS sequence"/>
</dbReference>
<keyword evidence="4" id="KW-0949">S-adenosyl-L-methionine</keyword>
<dbReference type="EC" id="2.1.1.72" evidence="1"/>
<dbReference type="PANTHER" id="PTHR33841:SF1">
    <property type="entry name" value="DNA METHYLTRANSFERASE A"/>
    <property type="match status" value="1"/>
</dbReference>
<dbReference type="GO" id="GO:0006304">
    <property type="term" value="P:DNA modification"/>
    <property type="evidence" value="ECO:0007669"/>
    <property type="project" value="InterPro"/>
</dbReference>
<reference evidence="8" key="1">
    <citation type="journal article" date="2017" name="Acta Aliment.">
        <title>Plant polysaccharide degrading enzyme system of Thermpbifida cellulosilytica TB100 revealed by de novo genome project data.</title>
        <authorList>
            <person name="Toth A."/>
            <person name="Baka E."/>
            <person name="Luzics S."/>
            <person name="Bata-Vidacs I."/>
            <person name="Nagy I."/>
            <person name="Balint B."/>
            <person name="Herceg R."/>
            <person name="Olasz F."/>
            <person name="Wilk T."/>
            <person name="Nagy T."/>
            <person name="Kriszt B."/>
            <person name="Nagy I."/>
            <person name="Kukolya J."/>
        </authorList>
    </citation>
    <scope>NUCLEOTIDE SEQUENCE [LARGE SCALE GENOMIC DNA]</scope>
    <source>
        <strain evidence="8">TB100</strain>
    </source>
</reference>
<evidence type="ECO:0000256" key="4">
    <source>
        <dbReference type="ARBA" id="ARBA00022691"/>
    </source>
</evidence>
<keyword evidence="7" id="KW-0378">Hydrolase</keyword>
<evidence type="ECO:0000313" key="8">
    <source>
        <dbReference type="Proteomes" id="UP000074382"/>
    </source>
</evidence>
<comment type="caution">
    <text evidence="7">The sequence shown here is derived from an EMBL/GenBank/DDBJ whole genome shotgun (WGS) entry which is preliminary data.</text>
</comment>
<proteinExistence type="predicted"/>
<dbReference type="GO" id="GO:0032259">
    <property type="term" value="P:methylation"/>
    <property type="evidence" value="ECO:0007669"/>
    <property type="project" value="UniProtKB-KW"/>
</dbReference>
<dbReference type="InterPro" id="IPR029063">
    <property type="entry name" value="SAM-dependent_MTases_sf"/>
</dbReference>
<dbReference type="Pfam" id="PF07669">
    <property type="entry name" value="Eco57I"/>
    <property type="match status" value="1"/>
</dbReference>
<keyword evidence="7" id="KW-0540">Nuclease</keyword>
<name>A0A147KM52_THECS</name>